<gene>
    <name evidence="1" type="ORF">EXIGLDRAFT_731284</name>
</gene>
<sequence length="263" mass="28922">MDLILVSSDHVLFYAHSKILTGVSKNSFAGLLPPAVRSGSFDMDLELPAVRVQQSARVLNVVMHALYGFNPAPYAPDLDTLSDAMDALCKTYAIHQSVVLAPSLPLFTILAAHAPLQPFAVYALAAKHDMEPLAIAASQFLLSYPLSTITDDDARRLGAVYLRRLFFLHLGRIDALKRLLGPLPEMHTPTADCDAKVQEKLRRAWTLAAAFLIYENRADTTPQSLQATLGPLLNPLWCSDCRQVLSARIQSLITQWSTVKTTI</sequence>
<organism evidence="1 2">
    <name type="scientific">Exidia glandulosa HHB12029</name>
    <dbReference type="NCBI Taxonomy" id="1314781"/>
    <lineage>
        <taxon>Eukaryota</taxon>
        <taxon>Fungi</taxon>
        <taxon>Dikarya</taxon>
        <taxon>Basidiomycota</taxon>
        <taxon>Agaricomycotina</taxon>
        <taxon>Agaricomycetes</taxon>
        <taxon>Auriculariales</taxon>
        <taxon>Exidiaceae</taxon>
        <taxon>Exidia</taxon>
    </lineage>
</organism>
<accession>A0A165L3L9</accession>
<dbReference type="Proteomes" id="UP000077266">
    <property type="component" value="Unassembled WGS sequence"/>
</dbReference>
<evidence type="ECO:0000313" key="1">
    <source>
        <dbReference type="EMBL" id="KZV97300.1"/>
    </source>
</evidence>
<dbReference type="OrthoDB" id="3265815at2759"/>
<name>A0A165L3L9_EXIGL</name>
<evidence type="ECO:0000313" key="2">
    <source>
        <dbReference type="Proteomes" id="UP000077266"/>
    </source>
</evidence>
<dbReference type="AlphaFoldDB" id="A0A165L3L9"/>
<evidence type="ECO:0008006" key="3">
    <source>
        <dbReference type="Google" id="ProtNLM"/>
    </source>
</evidence>
<dbReference type="STRING" id="1314781.A0A165L3L9"/>
<protein>
    <recommendedName>
        <fullName evidence="3">BTB domain-containing protein</fullName>
    </recommendedName>
</protein>
<keyword evidence="2" id="KW-1185">Reference proteome</keyword>
<dbReference type="InParanoid" id="A0A165L3L9"/>
<dbReference type="EMBL" id="KV425932">
    <property type="protein sequence ID" value="KZV97300.1"/>
    <property type="molecule type" value="Genomic_DNA"/>
</dbReference>
<reference evidence="1 2" key="1">
    <citation type="journal article" date="2016" name="Mol. Biol. Evol.">
        <title>Comparative Genomics of Early-Diverging Mushroom-Forming Fungi Provides Insights into the Origins of Lignocellulose Decay Capabilities.</title>
        <authorList>
            <person name="Nagy L.G."/>
            <person name="Riley R."/>
            <person name="Tritt A."/>
            <person name="Adam C."/>
            <person name="Daum C."/>
            <person name="Floudas D."/>
            <person name="Sun H."/>
            <person name="Yadav J.S."/>
            <person name="Pangilinan J."/>
            <person name="Larsson K.H."/>
            <person name="Matsuura K."/>
            <person name="Barry K."/>
            <person name="Labutti K."/>
            <person name="Kuo R."/>
            <person name="Ohm R.A."/>
            <person name="Bhattacharya S.S."/>
            <person name="Shirouzu T."/>
            <person name="Yoshinaga Y."/>
            <person name="Martin F.M."/>
            <person name="Grigoriev I.V."/>
            <person name="Hibbett D.S."/>
        </authorList>
    </citation>
    <scope>NUCLEOTIDE SEQUENCE [LARGE SCALE GENOMIC DNA]</scope>
    <source>
        <strain evidence="1 2">HHB12029</strain>
    </source>
</reference>
<proteinExistence type="predicted"/>